<dbReference type="AlphaFoldDB" id="A0A226DPX1"/>
<reference evidence="1 2" key="1">
    <citation type="submission" date="2015-12" db="EMBL/GenBank/DDBJ databases">
        <title>The genome of Folsomia candida.</title>
        <authorList>
            <person name="Faddeeva A."/>
            <person name="Derks M.F."/>
            <person name="Anvar Y."/>
            <person name="Smit S."/>
            <person name="Van Straalen N."/>
            <person name="Roelofs D."/>
        </authorList>
    </citation>
    <scope>NUCLEOTIDE SEQUENCE [LARGE SCALE GENOMIC DNA]</scope>
    <source>
        <strain evidence="1 2">VU population</strain>
        <tissue evidence="1">Whole body</tissue>
    </source>
</reference>
<comment type="caution">
    <text evidence="1">The sequence shown here is derived from an EMBL/GenBank/DDBJ whole genome shotgun (WGS) entry which is preliminary data.</text>
</comment>
<dbReference type="EMBL" id="LNIX01000014">
    <property type="protein sequence ID" value="OXA47068.1"/>
    <property type="molecule type" value="Genomic_DNA"/>
</dbReference>
<sequence length="129" mass="14742">MTLAPRVVDRILKSRGQSGDDFEAQKKVLTGFDMFVVSIDERNETLSTTLKSQEPIHYSVDGENGRFETAKLFPHLNILVDNHFEDDLYRRDLIVEKFLSRPKFKLEVIFGDDDMNLDEGGNHGHTSGE</sequence>
<protein>
    <submittedName>
        <fullName evidence="1">Uncharacterized protein</fullName>
    </submittedName>
</protein>
<evidence type="ECO:0000313" key="2">
    <source>
        <dbReference type="Proteomes" id="UP000198287"/>
    </source>
</evidence>
<accession>A0A226DPX1</accession>
<dbReference type="OrthoDB" id="10263751at2759"/>
<gene>
    <name evidence="1" type="ORF">Fcan01_18454</name>
</gene>
<dbReference type="Proteomes" id="UP000198287">
    <property type="component" value="Unassembled WGS sequence"/>
</dbReference>
<organism evidence="1 2">
    <name type="scientific">Folsomia candida</name>
    <name type="common">Springtail</name>
    <dbReference type="NCBI Taxonomy" id="158441"/>
    <lineage>
        <taxon>Eukaryota</taxon>
        <taxon>Metazoa</taxon>
        <taxon>Ecdysozoa</taxon>
        <taxon>Arthropoda</taxon>
        <taxon>Hexapoda</taxon>
        <taxon>Collembola</taxon>
        <taxon>Entomobryomorpha</taxon>
        <taxon>Isotomoidea</taxon>
        <taxon>Isotomidae</taxon>
        <taxon>Proisotominae</taxon>
        <taxon>Folsomia</taxon>
    </lineage>
</organism>
<name>A0A226DPX1_FOLCA</name>
<evidence type="ECO:0000313" key="1">
    <source>
        <dbReference type="EMBL" id="OXA47068.1"/>
    </source>
</evidence>
<proteinExistence type="predicted"/>
<keyword evidence="2" id="KW-1185">Reference proteome</keyword>